<keyword evidence="6 9" id="KW-1133">Transmembrane helix</keyword>
<dbReference type="Gene3D" id="1.20.120.80">
    <property type="entry name" value="Cytochrome c oxidase, subunit III, four-helix bundle"/>
    <property type="match status" value="1"/>
</dbReference>
<dbReference type="PANTHER" id="PTHR11403">
    <property type="entry name" value="CYTOCHROME C OXIDASE SUBUNIT III"/>
    <property type="match status" value="1"/>
</dbReference>
<feature type="transmembrane region" description="Helical" evidence="9">
    <location>
        <begin position="75"/>
        <end position="97"/>
    </location>
</feature>
<evidence type="ECO:0000259" key="10">
    <source>
        <dbReference type="PROSITE" id="PS50253"/>
    </source>
</evidence>
<comment type="similarity">
    <text evidence="2 8">Belongs to the cytochrome c oxidase subunit 3 family.</text>
</comment>
<name>A0A1L1WRD1_SINWO</name>
<evidence type="ECO:0000256" key="5">
    <source>
        <dbReference type="ARBA" id="ARBA00022967"/>
    </source>
</evidence>
<dbReference type="InterPro" id="IPR035973">
    <property type="entry name" value="Cyt_c_oxidase_su3-like_sf"/>
</dbReference>
<dbReference type="FunFam" id="1.20.120.80:FF:000002">
    <property type="entry name" value="Cytochrome c oxidase subunit 3"/>
    <property type="match status" value="1"/>
</dbReference>
<comment type="subcellular location">
    <subcellularLocation>
        <location evidence="1">Membrane</location>
        <topology evidence="1">Multi-pass membrane protein</topology>
    </subcellularLocation>
</comment>
<feature type="transmembrane region" description="Helical" evidence="9">
    <location>
        <begin position="37"/>
        <end position="55"/>
    </location>
</feature>
<dbReference type="GO" id="GO:0005739">
    <property type="term" value="C:mitochondrion"/>
    <property type="evidence" value="ECO:0007669"/>
    <property type="project" value="TreeGrafter"/>
</dbReference>
<evidence type="ECO:0000256" key="2">
    <source>
        <dbReference type="ARBA" id="ARBA00010581"/>
    </source>
</evidence>
<feature type="transmembrane region" description="Helical" evidence="9">
    <location>
        <begin position="155"/>
        <end position="172"/>
    </location>
</feature>
<evidence type="ECO:0000256" key="4">
    <source>
        <dbReference type="ARBA" id="ARBA00022692"/>
    </source>
</evidence>
<comment type="function">
    <text evidence="8">Component of the cytochrome c oxidase, the last enzyme in the mitochondrial electron transport chain which drives oxidative phosphorylation. The respiratory chain contains 3 multisubunit complexes succinate dehydrogenase (complex II, CII), ubiquinol-cytochrome c oxidoreductase (cytochrome b-c1 complex, complex III, CIII) and cytochrome c oxidase (complex IV, CIV), that cooperate to transfer electrons derived from NADH and succinate to molecular oxygen, creating an electrochemical gradient over the inner membrane that drives transmembrane transport and the ATP synthase. Cytochrome c oxidase is the component of the respiratory chain that catalyzes the reduction of oxygen to water. Electrons originating from reduced cytochrome c in the intermembrane space (IMS) are transferred via the dinuclear copper A center (CU(A)) of subunit 2 and heme A of subunit 1 to the active site in subunit 1, a binuclear center (BNC) formed by heme A3 and copper B (CU(B)). The BNC reduces molecular oxygen to 2 water molecules using 4 electrons from cytochrome c in the IMS and 4 protons from the mitochondrial matrix.</text>
</comment>
<accession>A0A1L1WRD1</accession>
<dbReference type="SUPFAM" id="SSF81452">
    <property type="entry name" value="Cytochrome c oxidase subunit III-like"/>
    <property type="match status" value="1"/>
</dbReference>
<organism evidence="11">
    <name type="scientific">Sinanodonta woodiana</name>
    <name type="common">Chinese pond mussel</name>
    <name type="synonym">Anodonta woodiana</name>
    <dbReference type="NCBI Taxonomy" id="1069815"/>
    <lineage>
        <taxon>Eukaryota</taxon>
        <taxon>Metazoa</taxon>
        <taxon>Spiralia</taxon>
        <taxon>Lophotrochozoa</taxon>
        <taxon>Mollusca</taxon>
        <taxon>Bivalvia</taxon>
        <taxon>Autobranchia</taxon>
        <taxon>Heteroconchia</taxon>
        <taxon>Palaeoheterodonta</taxon>
        <taxon>Unionida</taxon>
        <taxon>Unionoidea</taxon>
        <taxon>Unionidae</taxon>
        <taxon>Unioninae</taxon>
        <taxon>Sinanodonta</taxon>
    </lineage>
</organism>
<sequence>MRSPFHVVEVSPWPFLCSISAVCIVVGMVDWMSSSSLSLLVYAGVMLGMVMWQWFRDVIRESNQGWHTSYVASNIRLGMMLFILSEIFFFFSFFWAFFSCSLVPGVEVGGIWPPVGIIPLSTFSLPLLSTAVLLSSGVSVTWCHHAVMCGNRGEAIFGLVVTIILGFYFTFLQVSEYMSCSFTIADSVYGSLFYVMTGFHGIHVILGSIMLVVSLFRLVNYGFSSERHLGLEMSIWYWHFVDVVWIFLYLCVYWWGGNG</sequence>
<evidence type="ECO:0000256" key="6">
    <source>
        <dbReference type="ARBA" id="ARBA00022989"/>
    </source>
</evidence>
<dbReference type="PROSITE" id="PS50253">
    <property type="entry name" value="COX3"/>
    <property type="match status" value="1"/>
</dbReference>
<dbReference type="EMBL" id="KM434235">
    <property type="protein sequence ID" value="AIW52242.1"/>
    <property type="molecule type" value="Genomic_DNA"/>
</dbReference>
<evidence type="ECO:0000256" key="8">
    <source>
        <dbReference type="RuleBase" id="RU003375"/>
    </source>
</evidence>
<geneLocation type="mitochondrion" evidence="11"/>
<feature type="transmembrane region" description="Helical" evidence="9">
    <location>
        <begin position="117"/>
        <end position="143"/>
    </location>
</feature>
<feature type="transmembrane region" description="Helical" evidence="9">
    <location>
        <begin position="12"/>
        <end position="31"/>
    </location>
</feature>
<feature type="transmembrane region" description="Helical" evidence="9">
    <location>
        <begin position="236"/>
        <end position="256"/>
    </location>
</feature>
<keyword evidence="8 11" id="KW-0496">Mitochondrion</keyword>
<gene>
    <name evidence="11" type="primary">COX3</name>
</gene>
<feature type="domain" description="Heme-copper oxidase subunit III family profile" evidence="10">
    <location>
        <begin position="1"/>
        <end position="257"/>
    </location>
</feature>
<dbReference type="InterPro" id="IPR013833">
    <property type="entry name" value="Cyt_c_oxidase_su3_a-hlx"/>
</dbReference>
<dbReference type="CDD" id="cd01665">
    <property type="entry name" value="Cyt_c_Oxidase_III"/>
    <property type="match status" value="1"/>
</dbReference>
<proteinExistence type="inferred from homology"/>
<keyword evidence="4 8" id="KW-0812">Transmembrane</keyword>
<dbReference type="GO" id="GO:0016020">
    <property type="term" value="C:membrane"/>
    <property type="evidence" value="ECO:0007669"/>
    <property type="project" value="UniProtKB-SubCell"/>
</dbReference>
<dbReference type="InterPro" id="IPR024791">
    <property type="entry name" value="Cyt_c/ubiquinol_Oxase_su3"/>
</dbReference>
<dbReference type="PANTHER" id="PTHR11403:SF7">
    <property type="entry name" value="CYTOCHROME C OXIDASE SUBUNIT 3"/>
    <property type="match status" value="1"/>
</dbReference>
<dbReference type="GO" id="GO:0006123">
    <property type="term" value="P:mitochondrial electron transport, cytochrome c to oxygen"/>
    <property type="evidence" value="ECO:0007669"/>
    <property type="project" value="TreeGrafter"/>
</dbReference>
<evidence type="ECO:0000256" key="1">
    <source>
        <dbReference type="ARBA" id="ARBA00004141"/>
    </source>
</evidence>
<evidence type="ECO:0000256" key="9">
    <source>
        <dbReference type="SAM" id="Phobius"/>
    </source>
</evidence>
<dbReference type="Gene3D" id="1.10.287.70">
    <property type="match status" value="1"/>
</dbReference>
<evidence type="ECO:0000313" key="11">
    <source>
        <dbReference type="EMBL" id="AIW52242.1"/>
    </source>
</evidence>
<evidence type="ECO:0000256" key="3">
    <source>
        <dbReference type="ARBA" id="ARBA00015944"/>
    </source>
</evidence>
<keyword evidence="5" id="KW-1278">Translocase</keyword>
<reference evidence="11" key="1">
    <citation type="submission" date="2014-09" db="EMBL/GenBank/DDBJ databases">
        <title>Complete M-type mitochondrial genome of Chinese fresh water mussels Anodonta woodiana.</title>
        <authorList>
            <person name="Chen M.L."/>
            <person name="Wang G.L."/>
            <person name="Li J.L."/>
        </authorList>
    </citation>
    <scope>NUCLEOTIDE SEQUENCE</scope>
</reference>
<protein>
    <recommendedName>
        <fullName evidence="3 8">Cytochrome c oxidase subunit 3</fullName>
    </recommendedName>
</protein>
<dbReference type="AlphaFoldDB" id="A0A1L1WRD1"/>
<dbReference type="InterPro" id="IPR000298">
    <property type="entry name" value="Cyt_c_oxidase-like_su3"/>
</dbReference>
<dbReference type="Pfam" id="PF00510">
    <property type="entry name" value="COX3"/>
    <property type="match status" value="1"/>
</dbReference>
<dbReference type="GO" id="GO:0004129">
    <property type="term" value="F:cytochrome-c oxidase activity"/>
    <property type="evidence" value="ECO:0007669"/>
    <property type="project" value="InterPro"/>
</dbReference>
<evidence type="ECO:0000256" key="7">
    <source>
        <dbReference type="ARBA" id="ARBA00023136"/>
    </source>
</evidence>
<keyword evidence="7 9" id="KW-0472">Membrane</keyword>
<feature type="transmembrane region" description="Helical" evidence="9">
    <location>
        <begin position="192"/>
        <end position="216"/>
    </location>
</feature>
<dbReference type="InterPro" id="IPR033945">
    <property type="entry name" value="Cyt_c_oxase_su3_dom"/>
</dbReference>